<dbReference type="EMBL" id="JARIHO010000034">
    <property type="protein sequence ID" value="KAJ7333435.1"/>
    <property type="molecule type" value="Genomic_DNA"/>
</dbReference>
<keyword evidence="3" id="KW-1185">Reference proteome</keyword>
<dbReference type="AlphaFoldDB" id="A0AAD6ZPH9"/>
<reference evidence="2" key="1">
    <citation type="submission" date="2023-03" db="EMBL/GenBank/DDBJ databases">
        <title>Massive genome expansion in bonnet fungi (Mycena s.s.) driven by repeated elements and novel gene families across ecological guilds.</title>
        <authorList>
            <consortium name="Lawrence Berkeley National Laboratory"/>
            <person name="Harder C.B."/>
            <person name="Miyauchi S."/>
            <person name="Viragh M."/>
            <person name="Kuo A."/>
            <person name="Thoen E."/>
            <person name="Andreopoulos B."/>
            <person name="Lu D."/>
            <person name="Skrede I."/>
            <person name="Drula E."/>
            <person name="Henrissat B."/>
            <person name="Morin E."/>
            <person name="Kohler A."/>
            <person name="Barry K."/>
            <person name="LaButti K."/>
            <person name="Morin E."/>
            <person name="Salamov A."/>
            <person name="Lipzen A."/>
            <person name="Mereny Z."/>
            <person name="Hegedus B."/>
            <person name="Baldrian P."/>
            <person name="Stursova M."/>
            <person name="Weitz H."/>
            <person name="Taylor A."/>
            <person name="Grigoriev I.V."/>
            <person name="Nagy L.G."/>
            <person name="Martin F."/>
            <person name="Kauserud H."/>
        </authorList>
    </citation>
    <scope>NUCLEOTIDE SEQUENCE</scope>
    <source>
        <strain evidence="2">CBHHK002</strain>
    </source>
</reference>
<comment type="caution">
    <text evidence="2">The sequence shown here is derived from an EMBL/GenBank/DDBJ whole genome shotgun (WGS) entry which is preliminary data.</text>
</comment>
<feature type="compositionally biased region" description="Low complexity" evidence="1">
    <location>
        <begin position="772"/>
        <end position="788"/>
    </location>
</feature>
<evidence type="ECO:0000313" key="3">
    <source>
        <dbReference type="Proteomes" id="UP001218218"/>
    </source>
</evidence>
<feature type="compositionally biased region" description="Low complexity" evidence="1">
    <location>
        <begin position="751"/>
        <end position="764"/>
    </location>
</feature>
<evidence type="ECO:0000256" key="1">
    <source>
        <dbReference type="SAM" id="MobiDB-lite"/>
    </source>
</evidence>
<feature type="region of interest" description="Disordered" evidence="1">
    <location>
        <begin position="525"/>
        <end position="792"/>
    </location>
</feature>
<organism evidence="2 3">
    <name type="scientific">Mycena albidolilacea</name>
    <dbReference type="NCBI Taxonomy" id="1033008"/>
    <lineage>
        <taxon>Eukaryota</taxon>
        <taxon>Fungi</taxon>
        <taxon>Dikarya</taxon>
        <taxon>Basidiomycota</taxon>
        <taxon>Agaricomycotina</taxon>
        <taxon>Agaricomycetes</taxon>
        <taxon>Agaricomycetidae</taxon>
        <taxon>Agaricales</taxon>
        <taxon>Marasmiineae</taxon>
        <taxon>Mycenaceae</taxon>
        <taxon>Mycena</taxon>
    </lineage>
</organism>
<evidence type="ECO:0000313" key="2">
    <source>
        <dbReference type="EMBL" id="KAJ7333435.1"/>
    </source>
</evidence>
<feature type="compositionally biased region" description="Acidic residues" evidence="1">
    <location>
        <begin position="714"/>
        <end position="727"/>
    </location>
</feature>
<gene>
    <name evidence="2" type="ORF">DFH08DRAFT_306238</name>
</gene>
<proteinExistence type="predicted"/>
<dbReference type="Proteomes" id="UP001218218">
    <property type="component" value="Unassembled WGS sequence"/>
</dbReference>
<protein>
    <submittedName>
        <fullName evidence="2">Uncharacterized protein</fullName>
    </submittedName>
</protein>
<sequence>MGDVCGRCFDKNLGGIIQFGRRLACLPITQMLYMMHALSLFPNFDPLTSHFRVTCRPFRSLSPSHSFILLNPCPGRLSLFFSMTYFLFLILSFLSAARAANDWNTPCLSGVCSYDLPTTNGSAASGSMKIWGSKTAIGDITEAAGWKILGCAPDALTQDIRLVCVGDASACQHLYEGHGAADTIVRLPESCGKGPFARVQKAWVPADQSIPASIAARIARRDGTTPQVQAITLDTNFAAANNSKTGSVNLAIMGVNVPGLNDALDSDAVLAAQRRSRLGERGITNFVSNAAKSISNAISGVNTVNINKSKALPAADFSKKVSLFETSLECPPISAEASIGLDATAHAVVTVGVAASGTIVPPKITAFNLLASLTADLNGELTLKAELSGKLDSGNKLLFEAGIPGLDFPGILTLGPSFQVNARGIATAELAADLTLGINYHVNGAKLSFPTGSQSAGTVSLGDTPLTLSADTKVEATTTIEAHLIPSINFGLSALDDVAKANVALSLDASATMVLKVEAKAGASATINKASRKRQDDFEDGEDTTDSSDDDFSSDGDVDSTDASDDSTDASTDDGDSSDDSSNGSDSSNDDFGDSSDDSTDDLDSSGDDEDVDSADSSDDSTDDLDSSGDSDQQDESTSDADDQTDSDLEDDSDSSDDADVDDENNDQSVDDATADDTDFSGDSDDQEADTTSDSSDEADTDLPGDEAPAGDNTDSDSADSDSDDNADAVSADNTDSDSADSDSDSDDNADAVSADNSTSTDTGDAADSDDSTATTTSLPTATSLAATPEVSVTKTAEASFGGSVVISGGLDLSASATGTFFGLFDASKKLSIFKKTFPLFSKSFGSEGKAERRSLPARPFSTRRASRAQRFALYNRALTCLKEGGESEAVASETIPGKSL</sequence>
<feature type="compositionally biased region" description="Acidic residues" evidence="1">
    <location>
        <begin position="537"/>
        <end position="579"/>
    </location>
</feature>
<name>A0AAD6ZPH9_9AGAR</name>
<feature type="compositionally biased region" description="Acidic residues" evidence="1">
    <location>
        <begin position="588"/>
        <end position="705"/>
    </location>
</feature>
<accession>A0AAD6ZPH9</accession>
<feature type="compositionally biased region" description="Acidic residues" evidence="1">
    <location>
        <begin position="735"/>
        <end position="750"/>
    </location>
</feature>